<accession>A0ABR9PFP0</accession>
<gene>
    <name evidence="3" type="ORF">G4177_00885</name>
</gene>
<evidence type="ECO:0000313" key="3">
    <source>
        <dbReference type="EMBL" id="MBE4746726.1"/>
    </source>
</evidence>
<evidence type="ECO:0000256" key="2">
    <source>
        <dbReference type="SAM" id="Phobius"/>
    </source>
</evidence>
<reference evidence="3 4" key="1">
    <citation type="submission" date="2020-02" db="EMBL/GenBank/DDBJ databases">
        <authorList>
            <person name="Babadi Z.K."/>
            <person name="Risdian C."/>
            <person name="Ebrahimipour G.H."/>
            <person name="Wink J."/>
        </authorList>
    </citation>
    <scope>NUCLEOTIDE SEQUENCE [LARGE SCALE GENOMIC DNA]</scope>
    <source>
        <strain evidence="3 4">ZKHCc1 1396</strain>
    </source>
</reference>
<dbReference type="RefSeq" id="WP_193346155.1">
    <property type="nucleotide sequence ID" value="NZ_CBCSIP010000229.1"/>
</dbReference>
<proteinExistence type="predicted"/>
<dbReference type="EMBL" id="JAAIYO010000001">
    <property type="protein sequence ID" value="MBE4746726.1"/>
    <property type="molecule type" value="Genomic_DNA"/>
</dbReference>
<evidence type="ECO:0000256" key="1">
    <source>
        <dbReference type="SAM" id="MobiDB-lite"/>
    </source>
</evidence>
<feature type="transmembrane region" description="Helical" evidence="2">
    <location>
        <begin position="460"/>
        <end position="480"/>
    </location>
</feature>
<dbReference type="SUPFAM" id="SSF50939">
    <property type="entry name" value="Sialidases"/>
    <property type="match status" value="1"/>
</dbReference>
<dbReference type="Gene3D" id="2.120.10.10">
    <property type="match status" value="1"/>
</dbReference>
<keyword evidence="2" id="KW-1133">Transmembrane helix</keyword>
<dbReference type="CDD" id="cd15482">
    <property type="entry name" value="Sialidase_non-viral"/>
    <property type="match status" value="1"/>
</dbReference>
<keyword evidence="4" id="KW-1185">Reference proteome</keyword>
<dbReference type="InterPro" id="IPR036278">
    <property type="entry name" value="Sialidase_sf"/>
</dbReference>
<dbReference type="SUPFAM" id="SSF89372">
    <property type="entry name" value="Fucose-specific lectin"/>
    <property type="match status" value="1"/>
</dbReference>
<comment type="caution">
    <text evidence="3">The sequence shown here is derived from an EMBL/GenBank/DDBJ whole genome shotgun (WGS) entry which is preliminary data.</text>
</comment>
<keyword evidence="2" id="KW-0812">Transmembrane</keyword>
<feature type="region of interest" description="Disordered" evidence="1">
    <location>
        <begin position="408"/>
        <end position="451"/>
    </location>
</feature>
<evidence type="ECO:0000313" key="4">
    <source>
        <dbReference type="Proteomes" id="UP001516472"/>
    </source>
</evidence>
<keyword evidence="2" id="KW-0472">Membrane</keyword>
<protein>
    <submittedName>
        <fullName evidence="3">Exo-alpha-sialidase</fullName>
    </submittedName>
</protein>
<organism evidence="3 4">
    <name type="scientific">Corallococcus soli</name>
    <dbReference type="NCBI Taxonomy" id="2710757"/>
    <lineage>
        <taxon>Bacteria</taxon>
        <taxon>Pseudomonadati</taxon>
        <taxon>Myxococcota</taxon>
        <taxon>Myxococcia</taxon>
        <taxon>Myxococcales</taxon>
        <taxon>Cystobacterineae</taxon>
        <taxon>Myxococcaceae</taxon>
        <taxon>Corallococcus</taxon>
    </lineage>
</organism>
<name>A0ABR9PFP0_9BACT</name>
<sequence length="494" mass="52008">MGWAVLTGLLLTGMTAATPPSAIPVRGGNALTLPAHRHIVRVSRSEGSVLLAAVQQGGLDGQGLRMFRSDNGGNTWKLEGVIHDGSPYDRADLIVVGQDVALVYAVETPDSTGISGSTSRDVYFQWWRYSASKGRWSAQSPVRVFDSTSSSTAYYRAELARDSKGRLWVQAFFREKDASNTLSIAVSSDGGSTFREQSALARDIPKRGGGRLVSLGSRMMVLWSSHDGHDRTHYRIRDDSASLSTWSSTRTAFSDGIYHGAALSAVADGKGGLHLVYKDNSERLVYRRFDGSAFGSAVRVLEDGDWATQPALTRVGSALYLFYNQPRSDGAGYRLWVRALSSSGKPGAGRELASVSGFAGYPAAPEVLPSGVPLVCFFGIEPSSGSSVRLSFFSTSASSLKSQTVAAKQAEASAGERPGDEAGDARSVAATGGSGGPSSFDPPPDVGSVGSALTGASQQAMAAGCGGASAMLAVGVTLLLMEAGRRRRVRVLRF</sequence>
<dbReference type="Proteomes" id="UP001516472">
    <property type="component" value="Unassembled WGS sequence"/>
</dbReference>